<feature type="region of interest" description="Disordered" evidence="1">
    <location>
        <begin position="205"/>
        <end position="234"/>
    </location>
</feature>
<feature type="compositionally biased region" description="Polar residues" evidence="1">
    <location>
        <begin position="221"/>
        <end position="232"/>
    </location>
</feature>
<feature type="compositionally biased region" description="Polar residues" evidence="1">
    <location>
        <begin position="39"/>
        <end position="48"/>
    </location>
</feature>
<accession>A0AAV4F2R7</accession>
<proteinExistence type="predicted"/>
<comment type="caution">
    <text evidence="2">The sequence shown here is derived from an EMBL/GenBank/DDBJ whole genome shotgun (WGS) entry which is preliminary data.</text>
</comment>
<dbReference type="AlphaFoldDB" id="A0AAV4F2R7"/>
<dbReference type="Proteomes" id="UP000762676">
    <property type="component" value="Unassembled WGS sequence"/>
</dbReference>
<gene>
    <name evidence="2" type="ORF">ElyMa_001999900</name>
</gene>
<reference evidence="2 3" key="1">
    <citation type="journal article" date="2021" name="Elife">
        <title>Chloroplast acquisition without the gene transfer in kleptoplastic sea slugs, Plakobranchus ocellatus.</title>
        <authorList>
            <person name="Maeda T."/>
            <person name="Takahashi S."/>
            <person name="Yoshida T."/>
            <person name="Shimamura S."/>
            <person name="Takaki Y."/>
            <person name="Nagai Y."/>
            <person name="Toyoda A."/>
            <person name="Suzuki Y."/>
            <person name="Arimoto A."/>
            <person name="Ishii H."/>
            <person name="Satoh N."/>
            <person name="Nishiyama T."/>
            <person name="Hasebe M."/>
            <person name="Maruyama T."/>
            <person name="Minagawa J."/>
            <person name="Obokata J."/>
            <person name="Shigenobu S."/>
        </authorList>
    </citation>
    <scope>NUCLEOTIDE SEQUENCE [LARGE SCALE GENOMIC DNA]</scope>
</reference>
<evidence type="ECO:0000256" key="1">
    <source>
        <dbReference type="SAM" id="MobiDB-lite"/>
    </source>
</evidence>
<name>A0AAV4F2R7_9GAST</name>
<sequence length="297" mass="33125">MPPIRSQQDKENVMTPASPTEVFHDVQDHENSPRPQGHLVSNQFPEQQETARRNAPLLYTMNLDASPEHTVKIEPDSPPVIQSAVDSVPDSWNEPELNLTVSNLRGLESNMQIPFLFPSFTTTVNRCIREDSAFAFFMQQNGSARTSAFFAERYRIKKPLPPISIFLKPLARELGHSSSCTASIGHAAEEAPVAADMDTQRLDVDSVHPQGEGDSSEELSQRTPAIQSGQGETTSSHLLVSVSVLTEDTSARCRGNFMHPWKFPEQQETLRQNPPLYTINLDATPDHMVRNELDILL</sequence>
<keyword evidence="3" id="KW-1185">Reference proteome</keyword>
<feature type="region of interest" description="Disordered" evidence="1">
    <location>
        <begin position="1"/>
        <end position="49"/>
    </location>
</feature>
<dbReference type="EMBL" id="BMAT01004065">
    <property type="protein sequence ID" value="GFR67517.1"/>
    <property type="molecule type" value="Genomic_DNA"/>
</dbReference>
<evidence type="ECO:0000313" key="3">
    <source>
        <dbReference type="Proteomes" id="UP000762676"/>
    </source>
</evidence>
<feature type="compositionally biased region" description="Basic and acidic residues" evidence="1">
    <location>
        <begin position="22"/>
        <end position="32"/>
    </location>
</feature>
<organism evidence="2 3">
    <name type="scientific">Elysia marginata</name>
    <dbReference type="NCBI Taxonomy" id="1093978"/>
    <lineage>
        <taxon>Eukaryota</taxon>
        <taxon>Metazoa</taxon>
        <taxon>Spiralia</taxon>
        <taxon>Lophotrochozoa</taxon>
        <taxon>Mollusca</taxon>
        <taxon>Gastropoda</taxon>
        <taxon>Heterobranchia</taxon>
        <taxon>Euthyneura</taxon>
        <taxon>Panpulmonata</taxon>
        <taxon>Sacoglossa</taxon>
        <taxon>Placobranchoidea</taxon>
        <taxon>Plakobranchidae</taxon>
        <taxon>Elysia</taxon>
    </lineage>
</organism>
<evidence type="ECO:0000313" key="2">
    <source>
        <dbReference type="EMBL" id="GFR67517.1"/>
    </source>
</evidence>
<protein>
    <submittedName>
        <fullName evidence="2">Uncharacterized protein</fullName>
    </submittedName>
</protein>